<sequence>MASNLPTATSPPADGREVKYVDTIDAYDQWAEVYDTDGNFLQALDTLEMQSLLPKFLSLLDISNNTAGLKIIDLGCGTGRNTIPLIRAATCTATIVGLEPSRKMLQIARERVARYLASVAAAPAPATKEGENLTAGIVAAIEQQQQQQQVQLHDSRVSLHLYNLLDYGSAEGEGTPGSVIENADGVISTLVMEHVPLDKFFGAVGGMLKKSGVLLVTNMHSEMGSISQAGFVDPKTGVKIRPTSYAHTVAEMVEAAEDAGFEVVGHIKEVKVDEDLAAKLGRRAEKWIGVQAWYGGCFRKK</sequence>
<dbReference type="EMBL" id="LGRN01000108">
    <property type="protein sequence ID" value="OJD16430.1"/>
    <property type="molecule type" value="Genomic_DNA"/>
</dbReference>
<dbReference type="Gene3D" id="3.40.50.150">
    <property type="entry name" value="Vaccinia Virus protein VP39"/>
    <property type="match status" value="1"/>
</dbReference>
<dbReference type="VEuPathDB" id="FungiDB:AJ78_03417"/>
<dbReference type="OrthoDB" id="66144at2759"/>
<evidence type="ECO:0000313" key="2">
    <source>
        <dbReference type="Proteomes" id="UP000182235"/>
    </source>
</evidence>
<keyword evidence="2" id="KW-1185">Reference proteome</keyword>
<comment type="caution">
    <text evidence="1">The sequence shown here is derived from an EMBL/GenBank/DDBJ whole genome shotgun (WGS) entry which is preliminary data.</text>
</comment>
<dbReference type="Proteomes" id="UP000182235">
    <property type="component" value="Unassembled WGS sequence"/>
</dbReference>
<accession>A0A1J9PK46</accession>
<name>A0A1J9PK46_9EURO</name>
<dbReference type="STRING" id="1447872.A0A1J9PK46"/>
<protein>
    <recommendedName>
        <fullName evidence="3">Methyltransferase domain-containing protein</fullName>
    </recommendedName>
</protein>
<dbReference type="CDD" id="cd02440">
    <property type="entry name" value="AdoMet_MTases"/>
    <property type="match status" value="1"/>
</dbReference>
<evidence type="ECO:0008006" key="3">
    <source>
        <dbReference type="Google" id="ProtNLM"/>
    </source>
</evidence>
<dbReference type="PANTHER" id="PTHR43861">
    <property type="entry name" value="TRANS-ACONITATE 2-METHYLTRANSFERASE-RELATED"/>
    <property type="match status" value="1"/>
</dbReference>
<dbReference type="PANTHER" id="PTHR43861:SF1">
    <property type="entry name" value="TRANS-ACONITATE 2-METHYLTRANSFERASE"/>
    <property type="match status" value="1"/>
</dbReference>
<dbReference type="SUPFAM" id="SSF53335">
    <property type="entry name" value="S-adenosyl-L-methionine-dependent methyltransferases"/>
    <property type="match status" value="1"/>
</dbReference>
<gene>
    <name evidence="1" type="ORF">AJ78_03417</name>
</gene>
<dbReference type="AlphaFoldDB" id="A0A1J9PK46"/>
<dbReference type="Pfam" id="PF13489">
    <property type="entry name" value="Methyltransf_23"/>
    <property type="match status" value="1"/>
</dbReference>
<organism evidence="1 2">
    <name type="scientific">Emergomyces pasteurianus Ep9510</name>
    <dbReference type="NCBI Taxonomy" id="1447872"/>
    <lineage>
        <taxon>Eukaryota</taxon>
        <taxon>Fungi</taxon>
        <taxon>Dikarya</taxon>
        <taxon>Ascomycota</taxon>
        <taxon>Pezizomycotina</taxon>
        <taxon>Eurotiomycetes</taxon>
        <taxon>Eurotiomycetidae</taxon>
        <taxon>Onygenales</taxon>
        <taxon>Ajellomycetaceae</taxon>
        <taxon>Emergomyces</taxon>
    </lineage>
</organism>
<reference evidence="1 2" key="1">
    <citation type="submission" date="2015-07" db="EMBL/GenBank/DDBJ databases">
        <title>Emmonsia species relationships and genome sequence.</title>
        <authorList>
            <consortium name="The Broad Institute Genomics Platform"/>
            <person name="Cuomo C.A."/>
            <person name="Munoz J.F."/>
            <person name="Imamovic A."/>
            <person name="Priest M.E."/>
            <person name="Young S."/>
            <person name="Clay O.K."/>
            <person name="McEwen J.G."/>
        </authorList>
    </citation>
    <scope>NUCLEOTIDE SEQUENCE [LARGE SCALE GENOMIC DNA]</scope>
    <source>
        <strain evidence="1 2">UAMH 9510</strain>
    </source>
</reference>
<evidence type="ECO:0000313" key="1">
    <source>
        <dbReference type="EMBL" id="OJD16430.1"/>
    </source>
</evidence>
<proteinExistence type="predicted"/>
<dbReference type="InterPro" id="IPR029063">
    <property type="entry name" value="SAM-dependent_MTases_sf"/>
</dbReference>